<organism evidence="1 2">
    <name type="scientific">Cohnella nanjingensis</name>
    <dbReference type="NCBI Taxonomy" id="1387779"/>
    <lineage>
        <taxon>Bacteria</taxon>
        <taxon>Bacillati</taxon>
        <taxon>Bacillota</taxon>
        <taxon>Bacilli</taxon>
        <taxon>Bacillales</taxon>
        <taxon>Paenibacillaceae</taxon>
        <taxon>Cohnella</taxon>
    </lineage>
</organism>
<protein>
    <submittedName>
        <fullName evidence="1">Uncharacterized protein</fullName>
    </submittedName>
</protein>
<dbReference type="Proteomes" id="UP000547209">
    <property type="component" value="Unassembled WGS sequence"/>
</dbReference>
<accession>A0A7X0RSC6</accession>
<keyword evidence="2" id="KW-1185">Reference proteome</keyword>
<reference evidence="1 2" key="1">
    <citation type="submission" date="2020-08" db="EMBL/GenBank/DDBJ databases">
        <title>Cohnella phylogeny.</title>
        <authorList>
            <person name="Dunlap C."/>
        </authorList>
    </citation>
    <scope>NUCLEOTIDE SEQUENCE [LARGE SCALE GENOMIC DNA]</scope>
    <source>
        <strain evidence="1 2">DSM 28246</strain>
    </source>
</reference>
<evidence type="ECO:0000313" key="1">
    <source>
        <dbReference type="EMBL" id="MBB6672809.1"/>
    </source>
</evidence>
<dbReference type="AlphaFoldDB" id="A0A7X0RSC6"/>
<sequence length="85" mass="9021">MPEAVGWTNVATGAMTGVSYHLSITKRGSALPNASGNVLLSTEPFLAQWKKGRSVEVTGAADGIKRRRHEVKGIRIRYANKGGAA</sequence>
<gene>
    <name evidence="1" type="ORF">H7C19_19180</name>
</gene>
<proteinExistence type="predicted"/>
<evidence type="ECO:0000313" key="2">
    <source>
        <dbReference type="Proteomes" id="UP000547209"/>
    </source>
</evidence>
<comment type="caution">
    <text evidence="1">The sequence shown here is derived from an EMBL/GenBank/DDBJ whole genome shotgun (WGS) entry which is preliminary data.</text>
</comment>
<name>A0A7X0RSC6_9BACL</name>
<dbReference type="EMBL" id="JACJVP010000030">
    <property type="protein sequence ID" value="MBB6672809.1"/>
    <property type="molecule type" value="Genomic_DNA"/>
</dbReference>